<evidence type="ECO:0000256" key="6">
    <source>
        <dbReference type="ARBA" id="ARBA00023136"/>
    </source>
</evidence>
<evidence type="ECO:0000256" key="3">
    <source>
        <dbReference type="ARBA" id="ARBA00022692"/>
    </source>
</evidence>
<evidence type="ECO:0000256" key="1">
    <source>
        <dbReference type="ARBA" id="ARBA00004370"/>
    </source>
</evidence>
<dbReference type="RefSeq" id="WP_172143779.1">
    <property type="nucleotide sequence ID" value="NZ_JAAIIJ010000002.1"/>
</dbReference>
<dbReference type="EMBL" id="JAAIIJ010000002">
    <property type="protein sequence ID" value="NMN01533.1"/>
    <property type="molecule type" value="Genomic_DNA"/>
</dbReference>
<reference evidence="9 10" key="1">
    <citation type="submission" date="2020-02" db="EMBL/GenBank/DDBJ databases">
        <title>Characterization of phylogenetic diversity of novel bifidobacterial species isolated in Czech ZOOs.</title>
        <authorList>
            <person name="Lugli G.A."/>
            <person name="Vera N.B."/>
            <person name="Ventura M."/>
        </authorList>
    </citation>
    <scope>NUCLEOTIDE SEQUENCE [LARGE SCALE GENOMIC DNA]</scope>
    <source>
        <strain evidence="9 10">DSM 109963</strain>
    </source>
</reference>
<evidence type="ECO:0000313" key="9">
    <source>
        <dbReference type="EMBL" id="NMN01533.1"/>
    </source>
</evidence>
<proteinExistence type="predicted"/>
<evidence type="ECO:0000256" key="5">
    <source>
        <dbReference type="ARBA" id="ARBA00022989"/>
    </source>
</evidence>
<accession>A0ABX1SUN6</accession>
<feature type="transmembrane region" description="Helical" evidence="7">
    <location>
        <begin position="91"/>
        <end position="110"/>
    </location>
</feature>
<evidence type="ECO:0000256" key="2">
    <source>
        <dbReference type="ARBA" id="ARBA00022448"/>
    </source>
</evidence>
<name>A0ABX1SUN6_9BIFI</name>
<keyword evidence="2" id="KW-0813">Transport</keyword>
<dbReference type="Proteomes" id="UP000553756">
    <property type="component" value="Unassembled WGS sequence"/>
</dbReference>
<evidence type="ECO:0000259" key="8">
    <source>
        <dbReference type="Pfam" id="PF03188"/>
    </source>
</evidence>
<protein>
    <submittedName>
        <fullName evidence="9">Cadmium transporter</fullName>
    </submittedName>
</protein>
<sequence length="189" mass="20404">MTSKWTQVDRDSEANVPTMLAQAIIIGTVLGVGAICCCGFYLTMIGRVVALLPWMGMVTLIAVAFTYVVGFALLWCAEAYTGRMRERFKPLAYGVIGLIGYAVWGVLVMTTLMNSLDQRLNGTVLSNGNVIALAVNYAIFGFLAFALAKIYSPALAARKTLAFTLLGIQIVLAVIGIVVMVMVFSALYR</sequence>
<gene>
    <name evidence="9" type="ORF">G1C94_0154</name>
</gene>
<evidence type="ECO:0000256" key="7">
    <source>
        <dbReference type="SAM" id="Phobius"/>
    </source>
</evidence>
<feature type="transmembrane region" description="Helical" evidence="7">
    <location>
        <begin position="54"/>
        <end position="79"/>
    </location>
</feature>
<keyword evidence="10" id="KW-1185">Reference proteome</keyword>
<feature type="transmembrane region" description="Helical" evidence="7">
    <location>
        <begin position="130"/>
        <end position="151"/>
    </location>
</feature>
<feature type="transmembrane region" description="Helical" evidence="7">
    <location>
        <begin position="163"/>
        <end position="188"/>
    </location>
</feature>
<organism evidence="9 10">
    <name type="scientific">Bifidobacterium panos</name>
    <dbReference type="NCBI Taxonomy" id="2675321"/>
    <lineage>
        <taxon>Bacteria</taxon>
        <taxon>Bacillati</taxon>
        <taxon>Actinomycetota</taxon>
        <taxon>Actinomycetes</taxon>
        <taxon>Bifidobacteriales</taxon>
        <taxon>Bifidobacteriaceae</taxon>
        <taxon>Bifidobacterium</taxon>
    </lineage>
</organism>
<keyword evidence="4" id="KW-0249">Electron transport</keyword>
<comment type="subcellular location">
    <subcellularLocation>
        <location evidence="1">Membrane</location>
    </subcellularLocation>
</comment>
<dbReference type="InterPro" id="IPR006593">
    <property type="entry name" value="Cyt_b561/ferric_Rdtase_TM"/>
</dbReference>
<comment type="caution">
    <text evidence="9">The sequence shown here is derived from an EMBL/GenBank/DDBJ whole genome shotgun (WGS) entry which is preliminary data.</text>
</comment>
<keyword evidence="5 7" id="KW-1133">Transmembrane helix</keyword>
<evidence type="ECO:0000256" key="4">
    <source>
        <dbReference type="ARBA" id="ARBA00022982"/>
    </source>
</evidence>
<keyword evidence="6 7" id="KW-0472">Membrane</keyword>
<evidence type="ECO:0000313" key="10">
    <source>
        <dbReference type="Proteomes" id="UP000553756"/>
    </source>
</evidence>
<feature type="domain" description="Cytochrome b561" evidence="8">
    <location>
        <begin position="24"/>
        <end position="114"/>
    </location>
</feature>
<dbReference type="Pfam" id="PF03188">
    <property type="entry name" value="Cytochrom_B561"/>
    <property type="match status" value="1"/>
</dbReference>
<keyword evidence="3 7" id="KW-0812">Transmembrane</keyword>
<feature type="transmembrane region" description="Helical" evidence="7">
    <location>
        <begin position="20"/>
        <end position="42"/>
    </location>
</feature>